<feature type="region of interest" description="Disordered" evidence="1">
    <location>
        <begin position="285"/>
        <end position="321"/>
    </location>
</feature>
<dbReference type="Proteomes" id="UP000006672">
    <property type="component" value="Unassembled WGS sequence"/>
</dbReference>
<keyword evidence="3" id="KW-1185">Reference proteome</keyword>
<feature type="region of interest" description="Disordered" evidence="1">
    <location>
        <begin position="161"/>
        <end position="191"/>
    </location>
</feature>
<evidence type="ECO:0000256" key="2">
    <source>
        <dbReference type="SAM" id="SignalP"/>
    </source>
</evidence>
<dbReference type="WBParaSite" id="Bm9690.1">
    <property type="protein sequence ID" value="Bm9690.1"/>
    <property type="gene ID" value="WBGene00229951"/>
</dbReference>
<keyword evidence="2" id="KW-0732">Signal</keyword>
<dbReference type="Pfam" id="PF05535">
    <property type="entry name" value="Chromadorea_ALT"/>
    <property type="match status" value="3"/>
</dbReference>
<evidence type="ECO:0000313" key="4">
    <source>
        <dbReference type="WBParaSite" id="Bm9690.1"/>
    </source>
</evidence>
<reference evidence="4" key="2">
    <citation type="submission" date="2022-04" db="UniProtKB">
        <authorList>
            <consortium name="WormBaseParasite"/>
        </authorList>
    </citation>
    <scope>IDENTIFICATION</scope>
</reference>
<dbReference type="InterPro" id="IPR008451">
    <property type="entry name" value="Chromadorea_ALT"/>
</dbReference>
<feature type="compositionally biased region" description="Acidic residues" evidence="1">
    <location>
        <begin position="307"/>
        <end position="316"/>
    </location>
</feature>
<proteinExistence type="predicted"/>
<dbReference type="AlphaFoldDB" id="A0A8L7TMR8"/>
<reference evidence="3" key="1">
    <citation type="journal article" date="2007" name="Science">
        <title>Draft genome of the filarial nematode parasite Brugia malayi.</title>
        <authorList>
            <person name="Ghedin E."/>
            <person name="Wang S."/>
            <person name="Spiro D."/>
            <person name="Caler E."/>
            <person name="Zhao Q."/>
            <person name="Crabtree J."/>
            <person name="Allen J.E."/>
            <person name="Delcher A.L."/>
            <person name="Guiliano D.B."/>
            <person name="Miranda-Saavedra D."/>
            <person name="Angiuoli S.V."/>
            <person name="Creasy T."/>
            <person name="Amedeo P."/>
            <person name="Haas B."/>
            <person name="El-Sayed N.M."/>
            <person name="Wortman J.R."/>
            <person name="Feldblyum T."/>
            <person name="Tallon L."/>
            <person name="Schatz M."/>
            <person name="Shumway M."/>
            <person name="Koo H."/>
            <person name="Salzberg S.L."/>
            <person name="Schobel S."/>
            <person name="Pertea M."/>
            <person name="Pop M."/>
            <person name="White O."/>
            <person name="Barton G.J."/>
            <person name="Carlow C.K."/>
            <person name="Crawford M.J."/>
            <person name="Daub J."/>
            <person name="Dimmic M.W."/>
            <person name="Estes C.F."/>
            <person name="Foster J.M."/>
            <person name="Ganatra M."/>
            <person name="Gregory W.F."/>
            <person name="Johnson N.M."/>
            <person name="Jin J."/>
            <person name="Komuniecki R."/>
            <person name="Korf I."/>
            <person name="Kumar S."/>
            <person name="Laney S."/>
            <person name="Li B.W."/>
            <person name="Li W."/>
            <person name="Lindblom T.H."/>
            <person name="Lustigman S."/>
            <person name="Ma D."/>
            <person name="Maina C.V."/>
            <person name="Martin D.M."/>
            <person name="McCarter J.P."/>
            <person name="McReynolds L."/>
            <person name="Mitreva M."/>
            <person name="Nutman T.B."/>
            <person name="Parkinson J."/>
            <person name="Peregrin-Alvarez J.M."/>
            <person name="Poole C."/>
            <person name="Ren Q."/>
            <person name="Saunders L."/>
            <person name="Sluder A.E."/>
            <person name="Smith K."/>
            <person name="Stanke M."/>
            <person name="Unnasch T.R."/>
            <person name="Ware J."/>
            <person name="Wei A.D."/>
            <person name="Weil G."/>
            <person name="Williams D.J."/>
            <person name="Zhang Y."/>
            <person name="Williams S.A."/>
            <person name="Fraser-Liggett C."/>
            <person name="Slatko B."/>
            <person name="Blaxter M.L."/>
            <person name="Scott A.L."/>
        </authorList>
    </citation>
    <scope>NUCLEOTIDE SEQUENCE</scope>
    <source>
        <strain evidence="3">FR3</strain>
    </source>
</reference>
<sequence>MHKLLISLGILIALAILPCTSHSDDHDKFGIDVKKCGAGSSECDVGYKYDSDDGNKDGYGADSGARKRYDNDDSARGDYTKGKFVKTDGRRKECFSAEACYDQREPEAWCILNENQSWIDKGCFCDAKLHSCVIERNNSGRLEYSYCTPEKGWECSYNDRSTQDGEGGSGGDESVHSDEYDAERGYDGDDSARSDYMKREFIKTDGKKKKCFSAEACYDQREPQAWCMLNVNQSWTDKGCFCDANLHSCVIERKNNGRLEYSYCVPEEGWKCSYTDRSANVAEDEDSIASGNIVNGGDRSTYSDESSANDENDGDDGAGTRYHVVGEDYVKRKFVETDGKRKECFSAKDCYDQREPEAWCILQKNQSWTYRGCFCDSKLHSCVIERKNSGRLEYSYCVPEEGWKCSYSDVSDGGKYNGNNGAGSSESRTESIYRIESRAGDNIAAKVVPEAYIVLKALENIAVKVLPQKHIAVKVMLEAYIAVKVVTKTYIELKALPEENITIKLVWKHI</sequence>
<feature type="compositionally biased region" description="Basic and acidic residues" evidence="1">
    <location>
        <begin position="173"/>
        <end position="191"/>
    </location>
</feature>
<protein>
    <submittedName>
        <fullName evidence="4">Uncharacterized protein</fullName>
    </submittedName>
</protein>
<evidence type="ECO:0000313" key="3">
    <source>
        <dbReference type="Proteomes" id="UP000006672"/>
    </source>
</evidence>
<feature type="signal peptide" evidence="2">
    <location>
        <begin position="1"/>
        <end position="23"/>
    </location>
</feature>
<evidence type="ECO:0000256" key="1">
    <source>
        <dbReference type="SAM" id="MobiDB-lite"/>
    </source>
</evidence>
<organism evidence="3 4">
    <name type="scientific">Brugia malayi</name>
    <name type="common">Filarial nematode worm</name>
    <dbReference type="NCBI Taxonomy" id="6279"/>
    <lineage>
        <taxon>Eukaryota</taxon>
        <taxon>Metazoa</taxon>
        <taxon>Ecdysozoa</taxon>
        <taxon>Nematoda</taxon>
        <taxon>Chromadorea</taxon>
        <taxon>Rhabditida</taxon>
        <taxon>Spirurina</taxon>
        <taxon>Spiruromorpha</taxon>
        <taxon>Filarioidea</taxon>
        <taxon>Onchocercidae</taxon>
        <taxon>Brugia</taxon>
    </lineage>
</organism>
<accession>A0A8L7TMR8</accession>
<feature type="chain" id="PRO_5035479845" evidence="2">
    <location>
        <begin position="24"/>
        <end position="510"/>
    </location>
</feature>
<name>A0A8L7TMR8_BRUMA</name>